<name>A0AAN8MLR1_9PEZI</name>
<accession>A0AAN8MLR1</accession>
<feature type="compositionally biased region" description="Polar residues" evidence="1">
    <location>
        <begin position="1023"/>
        <end position="1036"/>
    </location>
</feature>
<keyword evidence="2" id="KW-1133">Transmembrane helix</keyword>
<feature type="compositionally biased region" description="Polar residues" evidence="1">
    <location>
        <begin position="492"/>
        <end position="505"/>
    </location>
</feature>
<feature type="transmembrane region" description="Helical" evidence="2">
    <location>
        <begin position="1379"/>
        <end position="1395"/>
    </location>
</feature>
<evidence type="ECO:0000256" key="2">
    <source>
        <dbReference type="SAM" id="Phobius"/>
    </source>
</evidence>
<reference evidence="3 4" key="1">
    <citation type="submission" date="2019-10" db="EMBL/GenBank/DDBJ databases">
        <authorList>
            <person name="Palmer J.M."/>
        </authorList>
    </citation>
    <scope>NUCLEOTIDE SEQUENCE [LARGE SCALE GENOMIC DNA]</scope>
    <source>
        <strain evidence="3 4">TWF718</strain>
    </source>
</reference>
<feature type="compositionally biased region" description="Polar residues" evidence="1">
    <location>
        <begin position="965"/>
        <end position="987"/>
    </location>
</feature>
<feature type="compositionally biased region" description="Polar residues" evidence="1">
    <location>
        <begin position="337"/>
        <end position="359"/>
    </location>
</feature>
<feature type="compositionally biased region" description="Basic and acidic residues" evidence="1">
    <location>
        <begin position="922"/>
        <end position="935"/>
    </location>
</feature>
<feature type="compositionally biased region" description="Polar residues" evidence="1">
    <location>
        <begin position="107"/>
        <end position="116"/>
    </location>
</feature>
<feature type="compositionally biased region" description="Polar residues" evidence="1">
    <location>
        <begin position="724"/>
        <end position="741"/>
    </location>
</feature>
<feature type="compositionally biased region" description="Basic and acidic residues" evidence="1">
    <location>
        <begin position="321"/>
        <end position="330"/>
    </location>
</feature>
<comment type="caution">
    <text evidence="3">The sequence shown here is derived from an EMBL/GenBank/DDBJ whole genome shotgun (WGS) entry which is preliminary data.</text>
</comment>
<proteinExistence type="predicted"/>
<feature type="compositionally biased region" description="Acidic residues" evidence="1">
    <location>
        <begin position="538"/>
        <end position="550"/>
    </location>
</feature>
<feature type="compositionally biased region" description="Low complexity" evidence="1">
    <location>
        <begin position="433"/>
        <end position="445"/>
    </location>
</feature>
<organism evidence="3 4">
    <name type="scientific">Orbilia javanica</name>
    <dbReference type="NCBI Taxonomy" id="47235"/>
    <lineage>
        <taxon>Eukaryota</taxon>
        <taxon>Fungi</taxon>
        <taxon>Dikarya</taxon>
        <taxon>Ascomycota</taxon>
        <taxon>Pezizomycotina</taxon>
        <taxon>Orbiliomycetes</taxon>
        <taxon>Orbiliales</taxon>
        <taxon>Orbiliaceae</taxon>
        <taxon>Orbilia</taxon>
    </lineage>
</organism>
<feature type="compositionally biased region" description="Polar residues" evidence="1">
    <location>
        <begin position="815"/>
        <end position="825"/>
    </location>
</feature>
<evidence type="ECO:0000256" key="1">
    <source>
        <dbReference type="SAM" id="MobiDB-lite"/>
    </source>
</evidence>
<gene>
    <name evidence="3" type="ORF">TWF718_011127</name>
</gene>
<feature type="compositionally biased region" description="Polar residues" evidence="1">
    <location>
        <begin position="366"/>
        <end position="390"/>
    </location>
</feature>
<dbReference type="Proteomes" id="UP001313282">
    <property type="component" value="Unassembled WGS sequence"/>
</dbReference>
<feature type="region of interest" description="Disordered" evidence="1">
    <location>
        <begin position="843"/>
        <end position="862"/>
    </location>
</feature>
<feature type="compositionally biased region" description="Polar residues" evidence="1">
    <location>
        <begin position="460"/>
        <end position="471"/>
    </location>
</feature>
<feature type="region of interest" description="Disordered" evidence="1">
    <location>
        <begin position="89"/>
        <end position="838"/>
    </location>
</feature>
<keyword evidence="4" id="KW-1185">Reference proteome</keyword>
<feature type="compositionally biased region" description="Basic and acidic residues" evidence="1">
    <location>
        <begin position="667"/>
        <end position="685"/>
    </location>
</feature>
<feature type="region of interest" description="Disordered" evidence="1">
    <location>
        <begin position="1084"/>
        <end position="1170"/>
    </location>
</feature>
<feature type="compositionally biased region" description="Polar residues" evidence="1">
    <location>
        <begin position="554"/>
        <end position="581"/>
    </location>
</feature>
<protein>
    <submittedName>
        <fullName evidence="3">Uncharacterized protein</fullName>
    </submittedName>
</protein>
<feature type="compositionally biased region" description="Polar residues" evidence="1">
    <location>
        <begin position="222"/>
        <end position="233"/>
    </location>
</feature>
<feature type="region of interest" description="Disordered" evidence="1">
    <location>
        <begin position="26"/>
        <end position="48"/>
    </location>
</feature>
<sequence>MPARDLAGDLADEILKQIPRRLANSKDAESSVEEYFSKELSPDLDPEVTREKRLEKIFDRYIENLQHYLPKYLDELLNEEIQNIYVVSPPKQEEENENDFNNESSETTFQSILENQNDPEDLRNPGTSFGDSSGAEPVITTPISPVPAPGKSVTPTDIHNGGNPLEPSSKPESQDNIVAPGLGTTPATPDFTEETSEETSIRGGSETNSKSSDSEHKDYSENVPSLSSDSEQIPTAIPPKSLDPSTSALPKAAEGPSNPSIDPGSQDQPPQTQGSSLTGNPHGDTSSLKPSPEPQSPNKSTEPISNIASALPVPSSPNTEDYSKDIKPASDGENPPLDSSQETPTSRSENNTVTPSNSLRSDDASAPQSISGNDGPRVQSNVAKPSTTSAEGVPAQTGLAAKPSGPADTSKSTPSGGDYEKESTSPGPNGDPSGKNTNGNSSNTNREASTPTSPFEEVTHLSQGRTENPETSNEEAPVSSEVKENPAAVVQNEPSPTRKNPTKASAPSLGYVAPNTYSPLDDPAVQNGSTVPSTSDPEAGEDNEVQDSDDITPSFHTELQQVQSTQEPINQTEGQPQSVPNNKEPPKTTSPPLIPARTEGGLPADSPVESLLEAENDESTSTGPAAEDLKDGSPIENSTTPHAQTPKPETVPQQPYSQGSGGLEDTSNTKDSEVTSTDKEPHYGDSDSAYGDTPLVEESKSDIVADESPGSKGSPRTHAKSPVLENSESSIKSENTDQLFQEDQIEAIPSPPLLTPEMEFDKGPGSPLSESSTDPEDDDGPNFGPVPKTQFSRTHTPIPSAPPGKTANALGLFDQDNTAYQTQQIPSPPVFIVESDQDQSIGFPESIALLGPPYDGNDQPILSQLQNNLPVTVPVDEPSMVQIPKGSNTGRDKQAGNVESEESKDDSIKPSSKPETTLTHDLIARDPIQQERDEQPSETLIYEGPTPEEQENLNDQAQADILGNPGNSVPQSKRSVPETNNRSTTSELGEDQKTSLPSTKSQMVAPTVDSLDAQSSHSEKSNPEQTKGSVLGSPNRTSLGNILPEWCLKTPLLPNILPQALSVSLSWMVPASLNPTFDLNVKATPGTKKSTTPFGSSVENGDSLDSREKGLSNSEDPAVEFGDDTPFLPPPVPGSFPSSEEPLTESGSPFYEGVSTESNTPLDEPSIENTPSDVHRWEKIILLIVTALLEAWKPCFELVGFLTFSSKAFKDGHTEFPFLNTFILDSWTPGLELLHLITSLPHLLPEHIIPESTHVIQPSIELWVPFLEVIGHPLAELSQICYHLYKSLASSFLKLPSAIINLPSSFRLPKLASQSKEASSPSPIASRYESYDDASLSSPEGKATEVDPKRETNSPVPSPEFRSSTQWLQSAGCYNVSCFYSHLYLYLILLTWITGEPASYAGSTRNFGFILSSSLSIILPLLLHFNFYLGFPLSVLHLSYSSLRLLQNVL</sequence>
<keyword evidence="2" id="KW-0812">Transmembrane</keyword>
<feature type="region of interest" description="Disordered" evidence="1">
    <location>
        <begin position="872"/>
        <end position="1036"/>
    </location>
</feature>
<feature type="compositionally biased region" description="Polar residues" evidence="1">
    <location>
        <begin position="526"/>
        <end position="536"/>
    </location>
</feature>
<feature type="compositionally biased region" description="Polar residues" evidence="1">
    <location>
        <begin position="994"/>
        <end position="1004"/>
    </location>
</feature>
<feature type="compositionally biased region" description="Basic and acidic residues" evidence="1">
    <location>
        <begin position="1342"/>
        <end position="1352"/>
    </location>
</feature>
<feature type="region of interest" description="Disordered" evidence="1">
    <location>
        <begin position="1316"/>
        <end position="1361"/>
    </location>
</feature>
<feature type="compositionally biased region" description="Polar residues" evidence="1">
    <location>
        <begin position="257"/>
        <end position="289"/>
    </location>
</feature>
<feature type="compositionally biased region" description="Polar residues" evidence="1">
    <location>
        <begin position="296"/>
        <end position="308"/>
    </location>
</feature>
<keyword evidence="2" id="KW-0472">Membrane</keyword>
<dbReference type="EMBL" id="JAVHNR010000009">
    <property type="protein sequence ID" value="KAK6333310.1"/>
    <property type="molecule type" value="Genomic_DNA"/>
</dbReference>
<feature type="compositionally biased region" description="Polar residues" evidence="1">
    <location>
        <begin position="1087"/>
        <end position="1100"/>
    </location>
</feature>
<feature type="compositionally biased region" description="Polar residues" evidence="1">
    <location>
        <begin position="1155"/>
        <end position="1170"/>
    </location>
</feature>
<evidence type="ECO:0000313" key="4">
    <source>
        <dbReference type="Proteomes" id="UP001313282"/>
    </source>
</evidence>
<feature type="transmembrane region" description="Helical" evidence="2">
    <location>
        <begin position="1407"/>
        <end position="1429"/>
    </location>
</feature>
<evidence type="ECO:0000313" key="3">
    <source>
        <dbReference type="EMBL" id="KAK6333310.1"/>
    </source>
</evidence>